<keyword evidence="3" id="KW-1185">Reference proteome</keyword>
<keyword evidence="1" id="KW-1133">Transmembrane helix</keyword>
<dbReference type="AlphaFoldDB" id="A0A922CYB9"/>
<gene>
    <name evidence="2" type="ORF">O3G_MSEX012815</name>
</gene>
<proteinExistence type="predicted"/>
<organism evidence="2 3">
    <name type="scientific">Manduca sexta</name>
    <name type="common">Tobacco hawkmoth</name>
    <name type="synonym">Tobacco hornworm</name>
    <dbReference type="NCBI Taxonomy" id="7130"/>
    <lineage>
        <taxon>Eukaryota</taxon>
        <taxon>Metazoa</taxon>
        <taxon>Ecdysozoa</taxon>
        <taxon>Arthropoda</taxon>
        <taxon>Hexapoda</taxon>
        <taxon>Insecta</taxon>
        <taxon>Pterygota</taxon>
        <taxon>Neoptera</taxon>
        <taxon>Endopterygota</taxon>
        <taxon>Lepidoptera</taxon>
        <taxon>Glossata</taxon>
        <taxon>Ditrysia</taxon>
        <taxon>Bombycoidea</taxon>
        <taxon>Sphingidae</taxon>
        <taxon>Sphinginae</taxon>
        <taxon>Sphingini</taxon>
        <taxon>Manduca</taxon>
    </lineage>
</organism>
<dbReference type="Proteomes" id="UP000791440">
    <property type="component" value="Unassembled WGS sequence"/>
</dbReference>
<evidence type="ECO:0000313" key="3">
    <source>
        <dbReference type="Proteomes" id="UP000791440"/>
    </source>
</evidence>
<reference evidence="2" key="1">
    <citation type="journal article" date="2016" name="Insect Biochem. Mol. Biol.">
        <title>Multifaceted biological insights from a draft genome sequence of the tobacco hornworm moth, Manduca sexta.</title>
        <authorList>
            <person name="Kanost M.R."/>
            <person name="Arrese E.L."/>
            <person name="Cao X."/>
            <person name="Chen Y.R."/>
            <person name="Chellapilla S."/>
            <person name="Goldsmith M.R."/>
            <person name="Grosse-Wilde E."/>
            <person name="Heckel D.G."/>
            <person name="Herndon N."/>
            <person name="Jiang H."/>
            <person name="Papanicolaou A."/>
            <person name="Qu J."/>
            <person name="Soulages J.L."/>
            <person name="Vogel H."/>
            <person name="Walters J."/>
            <person name="Waterhouse R.M."/>
            <person name="Ahn S.J."/>
            <person name="Almeida F.C."/>
            <person name="An C."/>
            <person name="Aqrawi P."/>
            <person name="Bretschneider A."/>
            <person name="Bryant W.B."/>
            <person name="Bucks S."/>
            <person name="Chao H."/>
            <person name="Chevignon G."/>
            <person name="Christen J.M."/>
            <person name="Clarke D.F."/>
            <person name="Dittmer N.T."/>
            <person name="Ferguson L.C.F."/>
            <person name="Garavelou S."/>
            <person name="Gordon K.H.J."/>
            <person name="Gunaratna R.T."/>
            <person name="Han Y."/>
            <person name="Hauser F."/>
            <person name="He Y."/>
            <person name="Heidel-Fischer H."/>
            <person name="Hirsh A."/>
            <person name="Hu Y."/>
            <person name="Jiang H."/>
            <person name="Kalra D."/>
            <person name="Klinner C."/>
            <person name="Konig C."/>
            <person name="Kovar C."/>
            <person name="Kroll A.R."/>
            <person name="Kuwar S.S."/>
            <person name="Lee S.L."/>
            <person name="Lehman R."/>
            <person name="Li K."/>
            <person name="Li Z."/>
            <person name="Liang H."/>
            <person name="Lovelace S."/>
            <person name="Lu Z."/>
            <person name="Mansfield J.H."/>
            <person name="McCulloch K.J."/>
            <person name="Mathew T."/>
            <person name="Morton B."/>
            <person name="Muzny D.M."/>
            <person name="Neunemann D."/>
            <person name="Ongeri F."/>
            <person name="Pauchet Y."/>
            <person name="Pu L.L."/>
            <person name="Pyrousis I."/>
            <person name="Rao X.J."/>
            <person name="Redding A."/>
            <person name="Roesel C."/>
            <person name="Sanchez-Gracia A."/>
            <person name="Schaack S."/>
            <person name="Shukla A."/>
            <person name="Tetreau G."/>
            <person name="Wang Y."/>
            <person name="Xiong G.H."/>
            <person name="Traut W."/>
            <person name="Walsh T.K."/>
            <person name="Worley K.C."/>
            <person name="Wu D."/>
            <person name="Wu W."/>
            <person name="Wu Y.Q."/>
            <person name="Zhang X."/>
            <person name="Zou Z."/>
            <person name="Zucker H."/>
            <person name="Briscoe A.D."/>
            <person name="Burmester T."/>
            <person name="Clem R.J."/>
            <person name="Feyereisen R."/>
            <person name="Grimmelikhuijzen C.J.P."/>
            <person name="Hamodrakas S.J."/>
            <person name="Hansson B.S."/>
            <person name="Huguet E."/>
            <person name="Jermiin L.S."/>
            <person name="Lan Q."/>
            <person name="Lehman H.K."/>
            <person name="Lorenzen M."/>
            <person name="Merzendorfer H."/>
            <person name="Michalopoulos I."/>
            <person name="Morton D.B."/>
            <person name="Muthukrishnan S."/>
            <person name="Oakeshott J.G."/>
            <person name="Palmer W."/>
            <person name="Park Y."/>
            <person name="Passarelli A.L."/>
            <person name="Rozas J."/>
            <person name="Schwartz L.M."/>
            <person name="Smith W."/>
            <person name="Southgate A."/>
            <person name="Vilcinskas A."/>
            <person name="Vogt R."/>
            <person name="Wang P."/>
            <person name="Werren J."/>
            <person name="Yu X.Q."/>
            <person name="Zhou J.J."/>
            <person name="Brown S.J."/>
            <person name="Scherer S.E."/>
            <person name="Richards S."/>
            <person name="Blissard G.W."/>
        </authorList>
    </citation>
    <scope>NUCLEOTIDE SEQUENCE</scope>
</reference>
<dbReference type="EMBL" id="JH668769">
    <property type="protein sequence ID" value="KAG6461703.1"/>
    <property type="molecule type" value="Genomic_DNA"/>
</dbReference>
<accession>A0A922CYB9</accession>
<comment type="caution">
    <text evidence="2">The sequence shown here is derived from an EMBL/GenBank/DDBJ whole genome shotgun (WGS) entry which is preliminary data.</text>
</comment>
<evidence type="ECO:0000313" key="2">
    <source>
        <dbReference type="EMBL" id="KAG6461703.1"/>
    </source>
</evidence>
<keyword evidence="1" id="KW-0472">Membrane</keyword>
<protein>
    <submittedName>
        <fullName evidence="2">Uncharacterized protein</fullName>
    </submittedName>
</protein>
<reference evidence="2" key="2">
    <citation type="submission" date="2020-12" db="EMBL/GenBank/DDBJ databases">
        <authorList>
            <person name="Kanost M."/>
        </authorList>
    </citation>
    <scope>NUCLEOTIDE SEQUENCE</scope>
</reference>
<name>A0A922CYB9_MANSE</name>
<keyword evidence="1" id="KW-0812">Transmembrane</keyword>
<evidence type="ECO:0000256" key="1">
    <source>
        <dbReference type="SAM" id="Phobius"/>
    </source>
</evidence>
<feature type="transmembrane region" description="Helical" evidence="1">
    <location>
        <begin position="12"/>
        <end position="33"/>
    </location>
</feature>
<sequence>MLVPFRIHHLALKIYILITFNIITITSITMWKIEPMHWYENPNADDKDLCADGVVCINLDLKTTKLRNDSKDNENHTVVATGVLISKFQVLTSFNAFRKLTRDKNKMRSIAVGALKERVYNKSNIFYNVSYHHIVCGRQVIPMRDSDIKTDNWHGKDHLHSPLHDLMVLRLERNYTLRNKDKDLYVRVETGQDTARMKSGPLLTVLAKTNEVLGRDIKIVSIGHETDKHIYKNFQLLRHDYDSEDNVVVDCDQWIPRQWGHFICLRNVNDFEAIASGAALFYNSTLYGIGSFALRKGKKGILVFTDVRPYYGLINETCSTKDQI</sequence>